<feature type="chain" id="PRO_5031417219" evidence="3">
    <location>
        <begin position="24"/>
        <end position="504"/>
    </location>
</feature>
<feature type="signal peptide" evidence="3">
    <location>
        <begin position="1"/>
        <end position="23"/>
    </location>
</feature>
<dbReference type="Gene3D" id="3.40.630.40">
    <property type="entry name" value="Zn-dependent exopeptidases"/>
    <property type="match status" value="1"/>
</dbReference>
<keyword evidence="3" id="KW-0732">Signal</keyword>
<dbReference type="GO" id="GO:0030288">
    <property type="term" value="C:outer membrane-bounded periplasmic space"/>
    <property type="evidence" value="ECO:0007669"/>
    <property type="project" value="TreeGrafter"/>
</dbReference>
<dbReference type="SUPFAM" id="SSF53187">
    <property type="entry name" value="Zn-dependent exopeptidases"/>
    <property type="match status" value="1"/>
</dbReference>
<feature type="domain" description="SLH" evidence="4">
    <location>
        <begin position="63"/>
        <end position="129"/>
    </location>
</feature>
<organism evidence="6 7">
    <name type="scientific">Thermaerobacillus caldiproteolyticus</name>
    <dbReference type="NCBI Taxonomy" id="247480"/>
    <lineage>
        <taxon>Bacteria</taxon>
        <taxon>Bacillati</taxon>
        <taxon>Bacillota</taxon>
        <taxon>Bacilli</taxon>
        <taxon>Bacillales</taxon>
        <taxon>Anoxybacillaceae</taxon>
        <taxon>Thermaerobacillus</taxon>
    </lineage>
</organism>
<proteinExistence type="predicted"/>
<dbReference type="InterPro" id="IPR003646">
    <property type="entry name" value="SH3-like_bac-type"/>
</dbReference>
<dbReference type="Pfam" id="PF01520">
    <property type="entry name" value="Amidase_3"/>
    <property type="match status" value="1"/>
</dbReference>
<dbReference type="GO" id="GO:0071555">
    <property type="term" value="P:cell wall organization"/>
    <property type="evidence" value="ECO:0007669"/>
    <property type="project" value="UniProtKB-KW"/>
</dbReference>
<dbReference type="GO" id="GO:0008745">
    <property type="term" value="F:N-acetylmuramoyl-L-alanine amidase activity"/>
    <property type="evidence" value="ECO:0007669"/>
    <property type="project" value="UniProtKB-EC"/>
</dbReference>
<feature type="domain" description="SH3b" evidence="5">
    <location>
        <begin position="255"/>
        <end position="317"/>
    </location>
</feature>
<gene>
    <name evidence="6" type="ORF">HNR31_001371</name>
</gene>
<dbReference type="Pfam" id="PF00395">
    <property type="entry name" value="SLH"/>
    <property type="match status" value="3"/>
</dbReference>
<dbReference type="SMART" id="SM00287">
    <property type="entry name" value="SH3b"/>
    <property type="match status" value="1"/>
</dbReference>
<dbReference type="AlphaFoldDB" id="A0A7W0BZM1"/>
<comment type="caution">
    <text evidence="6">The sequence shown here is derived from an EMBL/GenBank/DDBJ whole genome shotgun (WGS) entry which is preliminary data.</text>
</comment>
<accession>A0A7W0BZM1</accession>
<dbReference type="SMART" id="SM00646">
    <property type="entry name" value="Ami_3"/>
    <property type="match status" value="1"/>
</dbReference>
<dbReference type="InterPro" id="IPR002508">
    <property type="entry name" value="MurNAc-LAA_cat"/>
</dbReference>
<dbReference type="GO" id="GO:0009253">
    <property type="term" value="P:peptidoglycan catabolic process"/>
    <property type="evidence" value="ECO:0007669"/>
    <property type="project" value="InterPro"/>
</dbReference>
<name>A0A7W0BZM1_9BACL</name>
<dbReference type="PANTHER" id="PTHR30404">
    <property type="entry name" value="N-ACETYLMURAMOYL-L-ALANINE AMIDASE"/>
    <property type="match status" value="1"/>
</dbReference>
<dbReference type="EMBL" id="JACDUT010000003">
    <property type="protein sequence ID" value="MBA2874601.1"/>
    <property type="molecule type" value="Genomic_DNA"/>
</dbReference>
<evidence type="ECO:0000259" key="4">
    <source>
        <dbReference type="PROSITE" id="PS51272"/>
    </source>
</evidence>
<dbReference type="EC" id="3.5.1.28" evidence="6"/>
<evidence type="ECO:0000256" key="1">
    <source>
        <dbReference type="ARBA" id="ARBA00022801"/>
    </source>
</evidence>
<dbReference type="PANTHER" id="PTHR30404:SF0">
    <property type="entry name" value="N-ACETYLMURAMOYL-L-ALANINE AMIDASE AMIC"/>
    <property type="match status" value="1"/>
</dbReference>
<sequence>MRLLCSFLVVLTLLFPSSLAAYAEEKQSLSSSDEGLLEIRDFNQSPPFADGSTSTTFTISSSNGTIFSDVPTDHWAKSEIEFLYQRSIIQGYTVNNGLQFRPNARVTRAQAAKMLMKALGEKEQPISRARFKDIPSDHWAAGWIERAVEKGIFQGYEDGTFRPDDPLKRSQMSKVIAIAFQLPAPPSTASKVAFTDVSSNYWAYPYISKLYYHGISNGNQNKFMPESYISRDQFSAFLARAMNEDFRLPVNSSVIATGKVTAQSLNVRSAGNANASIVGKLNYGAVVNVYEINGYWAKISYGKINGYVHKSYLKLKNVNGNPLQGRIITVDAGHGGTDSGAIGNGAYEKNIVLSVAKKLQQKLEKAGAKVIMTRANDTYKTLEERVQIAKNNYAELFVSIHVNSASASANGSETYYDTSTNPNGYESYLLAKEIQQQLVKNANMLDRGVKDNNFYVIRYNTVPSVLVELGFITNKSDVQKLTSDEYQNIFAESIYNGIVQYYNK</sequence>
<dbReference type="InterPro" id="IPR001119">
    <property type="entry name" value="SLH_dom"/>
</dbReference>
<feature type="domain" description="SLH" evidence="4">
    <location>
        <begin position="191"/>
        <end position="252"/>
    </location>
</feature>
<evidence type="ECO:0000313" key="7">
    <source>
        <dbReference type="Proteomes" id="UP000523087"/>
    </source>
</evidence>
<evidence type="ECO:0000256" key="2">
    <source>
        <dbReference type="ARBA" id="ARBA00023316"/>
    </source>
</evidence>
<dbReference type="PROSITE" id="PS51272">
    <property type="entry name" value="SLH"/>
    <property type="match status" value="3"/>
</dbReference>
<evidence type="ECO:0000313" key="6">
    <source>
        <dbReference type="EMBL" id="MBA2874601.1"/>
    </source>
</evidence>
<keyword evidence="7" id="KW-1185">Reference proteome</keyword>
<dbReference type="RefSeq" id="WP_181555487.1">
    <property type="nucleotide sequence ID" value="NZ_JACDUT010000003.1"/>
</dbReference>
<dbReference type="Proteomes" id="UP000523087">
    <property type="component" value="Unassembled WGS sequence"/>
</dbReference>
<evidence type="ECO:0000259" key="5">
    <source>
        <dbReference type="PROSITE" id="PS51781"/>
    </source>
</evidence>
<protein>
    <submittedName>
        <fullName evidence="6">N-acetylmuramoyl-L-alanine amidase</fullName>
        <ecNumber evidence="6">3.5.1.28</ecNumber>
    </submittedName>
</protein>
<dbReference type="InterPro" id="IPR050695">
    <property type="entry name" value="N-acetylmuramoyl_amidase_3"/>
</dbReference>
<dbReference type="Gene3D" id="2.30.30.40">
    <property type="entry name" value="SH3 Domains"/>
    <property type="match status" value="1"/>
</dbReference>
<keyword evidence="1 6" id="KW-0378">Hydrolase</keyword>
<dbReference type="PROSITE" id="PS51781">
    <property type="entry name" value="SH3B"/>
    <property type="match status" value="1"/>
</dbReference>
<dbReference type="CDD" id="cd02696">
    <property type="entry name" value="MurNAc-LAA"/>
    <property type="match status" value="1"/>
</dbReference>
<dbReference type="Pfam" id="PF08239">
    <property type="entry name" value="SH3_3"/>
    <property type="match status" value="1"/>
</dbReference>
<reference evidence="6 7" key="1">
    <citation type="submission" date="2020-07" db="EMBL/GenBank/DDBJ databases">
        <title>Genomic Encyclopedia of Type Strains, Phase IV (KMG-IV): sequencing the most valuable type-strain genomes for metagenomic binning, comparative biology and taxonomic classification.</title>
        <authorList>
            <person name="Goeker M."/>
        </authorList>
    </citation>
    <scope>NUCLEOTIDE SEQUENCE [LARGE SCALE GENOMIC DNA]</scope>
    <source>
        <strain evidence="6 7">DSM 15730</strain>
    </source>
</reference>
<keyword evidence="2" id="KW-0961">Cell wall biogenesis/degradation</keyword>
<feature type="domain" description="SLH" evidence="4">
    <location>
        <begin position="131"/>
        <end position="190"/>
    </location>
</feature>
<evidence type="ECO:0000256" key="3">
    <source>
        <dbReference type="SAM" id="SignalP"/>
    </source>
</evidence>